<comment type="caution">
    <text evidence="1">The sequence shown here is derived from an EMBL/GenBank/DDBJ whole genome shotgun (WGS) entry which is preliminary data.</text>
</comment>
<organism evidence="1 2">
    <name type="scientific">Chiloscyllium punctatum</name>
    <name type="common">Brownbanded bambooshark</name>
    <name type="synonym">Hemiscyllium punctatum</name>
    <dbReference type="NCBI Taxonomy" id="137246"/>
    <lineage>
        <taxon>Eukaryota</taxon>
        <taxon>Metazoa</taxon>
        <taxon>Chordata</taxon>
        <taxon>Craniata</taxon>
        <taxon>Vertebrata</taxon>
        <taxon>Chondrichthyes</taxon>
        <taxon>Elasmobranchii</taxon>
        <taxon>Galeomorphii</taxon>
        <taxon>Galeoidea</taxon>
        <taxon>Orectolobiformes</taxon>
        <taxon>Hemiscylliidae</taxon>
        <taxon>Chiloscyllium</taxon>
    </lineage>
</organism>
<accession>A0A401SSY3</accession>
<sequence>MRCGISRINPCIRLRTGASVGALTAAGDVNINAGGSRARAALLFSECGLQQQELGLELAAVRSGDRAAPLYPPPSLRPRPG</sequence>
<name>A0A401SSY3_CHIPU</name>
<gene>
    <name evidence="1" type="ORF">chiPu_0011955</name>
</gene>
<dbReference type="Proteomes" id="UP000287033">
    <property type="component" value="Unassembled WGS sequence"/>
</dbReference>
<protein>
    <submittedName>
        <fullName evidence="1">Uncharacterized protein</fullName>
    </submittedName>
</protein>
<reference evidence="1 2" key="1">
    <citation type="journal article" date="2018" name="Nat. Ecol. Evol.">
        <title>Shark genomes provide insights into elasmobranch evolution and the origin of vertebrates.</title>
        <authorList>
            <person name="Hara Y"/>
            <person name="Yamaguchi K"/>
            <person name="Onimaru K"/>
            <person name="Kadota M"/>
            <person name="Koyanagi M"/>
            <person name="Keeley SD"/>
            <person name="Tatsumi K"/>
            <person name="Tanaka K"/>
            <person name="Motone F"/>
            <person name="Kageyama Y"/>
            <person name="Nozu R"/>
            <person name="Adachi N"/>
            <person name="Nishimura O"/>
            <person name="Nakagawa R"/>
            <person name="Tanegashima C"/>
            <person name="Kiyatake I"/>
            <person name="Matsumoto R"/>
            <person name="Murakumo K"/>
            <person name="Nishida K"/>
            <person name="Terakita A"/>
            <person name="Kuratani S"/>
            <person name="Sato K"/>
            <person name="Hyodo S Kuraku.S."/>
        </authorList>
    </citation>
    <scope>NUCLEOTIDE SEQUENCE [LARGE SCALE GENOMIC DNA]</scope>
</reference>
<evidence type="ECO:0000313" key="2">
    <source>
        <dbReference type="Proteomes" id="UP000287033"/>
    </source>
</evidence>
<keyword evidence="2" id="KW-1185">Reference proteome</keyword>
<dbReference type="EMBL" id="BEZZ01000520">
    <property type="protein sequence ID" value="GCC33486.1"/>
    <property type="molecule type" value="Genomic_DNA"/>
</dbReference>
<proteinExistence type="predicted"/>
<dbReference type="AlphaFoldDB" id="A0A401SSY3"/>
<evidence type="ECO:0000313" key="1">
    <source>
        <dbReference type="EMBL" id="GCC33486.1"/>
    </source>
</evidence>